<dbReference type="InterPro" id="IPR051620">
    <property type="entry name" value="ORF904-like_C"/>
</dbReference>
<dbReference type="InterPro" id="IPR014015">
    <property type="entry name" value="Helicase_SF3_DNA-vir"/>
</dbReference>
<keyword evidence="3" id="KW-0067">ATP-binding</keyword>
<dbReference type="SUPFAM" id="SSF52540">
    <property type="entry name" value="P-loop containing nucleoside triphosphate hydrolases"/>
    <property type="match status" value="1"/>
</dbReference>
<evidence type="ECO:0000259" key="4">
    <source>
        <dbReference type="PROSITE" id="PS51206"/>
    </source>
</evidence>
<dbReference type="Pfam" id="PF08707">
    <property type="entry name" value="PriCT_2"/>
    <property type="match status" value="1"/>
</dbReference>
<evidence type="ECO:0000313" key="6">
    <source>
        <dbReference type="Proteomes" id="UP000240811"/>
    </source>
</evidence>
<dbReference type="GO" id="GO:0005524">
    <property type="term" value="F:ATP binding"/>
    <property type="evidence" value="ECO:0007669"/>
    <property type="project" value="UniProtKB-KW"/>
</dbReference>
<dbReference type="PANTHER" id="PTHR35372:SF2">
    <property type="entry name" value="SF3 HELICASE DOMAIN-CONTAINING PROTEIN"/>
    <property type="match status" value="1"/>
</dbReference>
<dbReference type="Pfam" id="PF09250">
    <property type="entry name" value="Prim-Pol"/>
    <property type="match status" value="1"/>
</dbReference>
<organism evidence="5 6">
    <name type="scientific">Candidatus Liberibacter europaeus</name>
    <dbReference type="NCBI Taxonomy" id="744859"/>
    <lineage>
        <taxon>Bacteria</taxon>
        <taxon>Pseudomonadati</taxon>
        <taxon>Pseudomonadota</taxon>
        <taxon>Alphaproteobacteria</taxon>
        <taxon>Hyphomicrobiales</taxon>
        <taxon>Rhizobiaceae</taxon>
        <taxon>Liberibacter</taxon>
    </lineage>
</organism>
<dbReference type="NCBIfam" id="TIGR01613">
    <property type="entry name" value="primase_Cterm"/>
    <property type="match status" value="1"/>
</dbReference>
<feature type="domain" description="SF3 helicase" evidence="4">
    <location>
        <begin position="476"/>
        <end position="640"/>
    </location>
</feature>
<dbReference type="InterPro" id="IPR006500">
    <property type="entry name" value="Helicase_put_C_phage/plasmid"/>
</dbReference>
<name>A0A2T4VWN8_9HYPH</name>
<dbReference type="SUPFAM" id="SSF56747">
    <property type="entry name" value="Prim-pol domain"/>
    <property type="match status" value="1"/>
</dbReference>
<evidence type="ECO:0000256" key="2">
    <source>
        <dbReference type="ARBA" id="ARBA00022801"/>
    </source>
</evidence>
<keyword evidence="2" id="KW-0378">Hydrolase</keyword>
<keyword evidence="1" id="KW-0547">Nucleotide-binding</keyword>
<proteinExistence type="predicted"/>
<dbReference type="InterPro" id="IPR014818">
    <property type="entry name" value="Phage/plasmid_primase_P4_C"/>
</dbReference>
<sequence>MWKDQAKTCINNGFNLIALRHKDKRPLQAGKWEKQLLSHTSIDNLPLCGFGMVCGIGKHPIYAFDVDSKDAKTSETFMEGFELNYGTPHIRIGQKPKFLIPFRMKQTGIKKKKTPDSQQGHLDILGDGQYFVAYNIHPVTKEEYTWSKPPHEFKAEELPLLSEKDVEYLFELFTEQTTPIIKQKTKKPVKEWNNVGNRQYTNREITAFLSCFNEEFYNGTHDEWIPIVMAVHHETRGSNKGKEIARRWSKQGSTYNEENFNYKWDTFDFEEIGDKDKKRSTFASLFYHHKNLIPNGLLADRFCDSYNKALFSICKRGQFLYTADTKEWYKKDKNNRYIWKITNDKIAGYVMEFLTSIAEDAFDICEEYEDDKGNKKKSRELFFKAYNKRNVTEQSRAKSTANAIESKSLFNITSDKLDNSLRYIGEKDGITDLETGQKIIPKEELYITKSTNTPFVEGKPSKEFIKLVSTYFEHEEVMHFFARIVGMALYGGNEAQKIVNLLGVGNSGKSTLIKLLQHAFGDDYIAHLQFTDIMSAFEGDSGGPSPSIINAFGSRIAVINETNEHAPLNEAIVKAITGGDTLASRLLYSNAMIRKKASFTPFITTNKFPLIRSIDNSIWRRIVVIPFNREIANVDPTVERKLPTYALEAKKWFLQGLRDYLQRGHDLAIPEICLKAVDACRTDLDTYKTWIEECCEIGNEYYEEIAVLTESYNNYLKTEEKSRHSVQSRTFSRNLKTKGFEQDSKCTKTDNQWKTKRVIKGLKLRSTFESIDEEPSNVLPFPKS</sequence>
<evidence type="ECO:0000313" key="5">
    <source>
        <dbReference type="EMBL" id="PTL86193.1"/>
    </source>
</evidence>
<dbReference type="PANTHER" id="PTHR35372">
    <property type="entry name" value="ATP BINDING PROTEIN-RELATED"/>
    <property type="match status" value="1"/>
</dbReference>
<dbReference type="Proteomes" id="UP000240811">
    <property type="component" value="Unassembled WGS sequence"/>
</dbReference>
<dbReference type="Gene3D" id="3.40.50.300">
    <property type="entry name" value="P-loop containing nucleotide triphosphate hydrolases"/>
    <property type="match status" value="1"/>
</dbReference>
<dbReference type="InterPro" id="IPR015330">
    <property type="entry name" value="DNA_primase/pol_bifunc_N"/>
</dbReference>
<reference evidence="6" key="1">
    <citation type="submission" date="2018-02" db="EMBL/GenBank/DDBJ databases">
        <title>Genome sequence of Candidatus Liberibacter europaeus.</title>
        <authorList>
            <person name="Frampton R.A."/>
            <person name="Thompson S.M."/>
            <person name="David C."/>
            <person name="Addison S.M."/>
            <person name="Smith G.R."/>
        </authorList>
    </citation>
    <scope>NUCLEOTIDE SEQUENCE [LARGE SCALE GENOMIC DNA]</scope>
</reference>
<comment type="caution">
    <text evidence="5">The sequence shown here is derived from an EMBL/GenBank/DDBJ whole genome shotgun (WGS) entry which is preliminary data.</text>
</comment>
<evidence type="ECO:0000256" key="3">
    <source>
        <dbReference type="ARBA" id="ARBA00022840"/>
    </source>
</evidence>
<gene>
    <name evidence="5" type="ORF">C4617_04810</name>
</gene>
<dbReference type="InterPro" id="IPR027417">
    <property type="entry name" value="P-loop_NTPase"/>
</dbReference>
<dbReference type="Pfam" id="PF08706">
    <property type="entry name" value="D5_N"/>
    <property type="match status" value="1"/>
</dbReference>
<dbReference type="InterPro" id="IPR014819">
    <property type="entry name" value="PriCT_2"/>
</dbReference>
<dbReference type="AlphaFoldDB" id="A0A2T4VWN8"/>
<dbReference type="EMBL" id="PSQJ01000006">
    <property type="protein sequence ID" value="PTL86193.1"/>
    <property type="molecule type" value="Genomic_DNA"/>
</dbReference>
<evidence type="ECO:0000256" key="1">
    <source>
        <dbReference type="ARBA" id="ARBA00022741"/>
    </source>
</evidence>
<accession>A0A2T4VWN8</accession>
<dbReference type="GO" id="GO:0016817">
    <property type="term" value="F:hydrolase activity, acting on acid anhydrides"/>
    <property type="evidence" value="ECO:0007669"/>
    <property type="project" value="InterPro"/>
</dbReference>
<dbReference type="PROSITE" id="PS51206">
    <property type="entry name" value="SF3_HELICASE_1"/>
    <property type="match status" value="1"/>
</dbReference>
<protein>
    <submittedName>
        <fullName evidence="5">DNA primase</fullName>
    </submittedName>
</protein>